<proteinExistence type="predicted"/>
<keyword evidence="2" id="KW-1185">Reference proteome</keyword>
<gene>
    <name evidence="1" type="ORF">J2W94_003202</name>
</gene>
<dbReference type="Proteomes" id="UP001254759">
    <property type="component" value="Unassembled WGS sequence"/>
</dbReference>
<reference evidence="1 2" key="1">
    <citation type="submission" date="2023-07" db="EMBL/GenBank/DDBJ databases">
        <title>Sorghum-associated microbial communities from plants grown in Nebraska, USA.</title>
        <authorList>
            <person name="Schachtman D."/>
        </authorList>
    </citation>
    <scope>NUCLEOTIDE SEQUENCE [LARGE SCALE GENOMIC DNA]</scope>
    <source>
        <strain evidence="1 2">BE107</strain>
    </source>
</reference>
<protein>
    <submittedName>
        <fullName evidence="1">Alpha-galactosidase</fullName>
    </submittedName>
</protein>
<evidence type="ECO:0000313" key="1">
    <source>
        <dbReference type="EMBL" id="MDR6842897.1"/>
    </source>
</evidence>
<organism evidence="1 2">
    <name type="scientific">Pseudoxanthomonas sacheonensis</name>
    <dbReference type="NCBI Taxonomy" id="443615"/>
    <lineage>
        <taxon>Bacteria</taxon>
        <taxon>Pseudomonadati</taxon>
        <taxon>Pseudomonadota</taxon>
        <taxon>Gammaproteobacteria</taxon>
        <taxon>Lysobacterales</taxon>
        <taxon>Lysobacteraceae</taxon>
        <taxon>Pseudoxanthomonas</taxon>
    </lineage>
</organism>
<dbReference type="EMBL" id="JAVDTT010000004">
    <property type="protein sequence ID" value="MDR6842897.1"/>
    <property type="molecule type" value="Genomic_DNA"/>
</dbReference>
<sequence length="116" mass="13482">MTELPNLPAQALRCTHCNGMWFEMLAHEQLVPFVQQIDTGSVEQGREYNRIDRIHCPACVGEQDLIRMVDSKQPHIWFESCQSCFGRFYDAGEYTDYTKHSFAEWLEDLDAPARPL</sequence>
<comment type="caution">
    <text evidence="1">The sequence shown here is derived from an EMBL/GenBank/DDBJ whole genome shotgun (WGS) entry which is preliminary data.</text>
</comment>
<name>A0ABU1RVU4_9GAMM</name>
<evidence type="ECO:0000313" key="2">
    <source>
        <dbReference type="Proteomes" id="UP001254759"/>
    </source>
</evidence>
<accession>A0ABU1RVU4</accession>